<organism evidence="1">
    <name type="scientific">Chitinibacter mangrovi</name>
    <dbReference type="NCBI Taxonomy" id="3153927"/>
    <lineage>
        <taxon>Bacteria</taxon>
        <taxon>Pseudomonadati</taxon>
        <taxon>Pseudomonadota</taxon>
        <taxon>Betaproteobacteria</taxon>
        <taxon>Neisseriales</taxon>
        <taxon>Chitinibacteraceae</taxon>
        <taxon>Chitinibacter</taxon>
    </lineage>
</organism>
<dbReference type="RefSeq" id="WP_348943885.1">
    <property type="nucleotide sequence ID" value="NZ_CP157355.1"/>
</dbReference>
<dbReference type="GO" id="GO:0009276">
    <property type="term" value="C:Gram-negative-bacterium-type cell wall"/>
    <property type="evidence" value="ECO:0007669"/>
    <property type="project" value="InterPro"/>
</dbReference>
<dbReference type="InterPro" id="IPR007812">
    <property type="entry name" value="T2SS_protein-GspL"/>
</dbReference>
<gene>
    <name evidence="1" type="primary">gspL</name>
    <name evidence="1" type="ORF">ABHF33_10305</name>
</gene>
<dbReference type="KEGG" id="cmav:ABHF33_10305"/>
<dbReference type="GO" id="GO:0015628">
    <property type="term" value="P:protein secretion by the type II secretion system"/>
    <property type="evidence" value="ECO:0007669"/>
    <property type="project" value="InterPro"/>
</dbReference>
<dbReference type="InterPro" id="IPR043129">
    <property type="entry name" value="ATPase_NBD"/>
</dbReference>
<dbReference type="Gene3D" id="3.30.420.380">
    <property type="match status" value="1"/>
</dbReference>
<name>A0AAU7F6C5_9NEIS</name>
<dbReference type="GO" id="GO:0015627">
    <property type="term" value="C:type II protein secretion system complex"/>
    <property type="evidence" value="ECO:0007669"/>
    <property type="project" value="InterPro"/>
</dbReference>
<dbReference type="SUPFAM" id="SSF53067">
    <property type="entry name" value="Actin-like ATPase domain"/>
    <property type="match status" value="1"/>
</dbReference>
<evidence type="ECO:0000313" key="1">
    <source>
        <dbReference type="EMBL" id="XBL99463.1"/>
    </source>
</evidence>
<dbReference type="NCBIfam" id="TIGR01709">
    <property type="entry name" value="typeII_sec_gspL"/>
    <property type="match status" value="1"/>
</dbReference>
<protein>
    <submittedName>
        <fullName evidence="1">Type II secretion system protein GspL</fullName>
    </submittedName>
</protein>
<sequence>MVQHVSRVVVRIQTTPLAIYDWLAFDAQGVQCAHGHGQPWPDTQQLDLAIPAAWLTAHRITLPKVSDKQRQQLITQALEDRVLGPLHEYQWLASAQQQGVSEVWVLATARIQQLQAWVSAQHLEVQRWIPEFALLPATGDCVAPAVQGLMARCAGELIWLSDESELLALPTLQGLSQLSCEQLSAPQPATVSFYRHKSKGVSLQSLWIDWRWCIYLLGVCFGLLLLSQILQWRSLANREVALRQEIRQTFASLYPGVPIVDPMLQWQSLQKQGGHVSGGDALDLLYRAVGQMSGELGAESIGVKEGKVTVILPAAAGNSLLAQLNAQGAKVTSSTLPDGRMNLELQP</sequence>
<dbReference type="AlphaFoldDB" id="A0AAU7F6C5"/>
<proteinExistence type="predicted"/>
<accession>A0AAU7F6C5</accession>
<dbReference type="EMBL" id="CP157355">
    <property type="protein sequence ID" value="XBL99463.1"/>
    <property type="molecule type" value="Genomic_DNA"/>
</dbReference>
<reference evidence="1" key="1">
    <citation type="submission" date="2024-05" db="EMBL/GenBank/DDBJ databases">
        <authorList>
            <person name="Yang L."/>
            <person name="Pan L."/>
        </authorList>
    </citation>
    <scope>NUCLEOTIDE SEQUENCE</scope>
    <source>
        <strain evidence="1">FCG-7</strain>
    </source>
</reference>